<feature type="compositionally biased region" description="Polar residues" evidence="1">
    <location>
        <begin position="994"/>
        <end position="1007"/>
    </location>
</feature>
<feature type="compositionally biased region" description="Basic and acidic residues" evidence="1">
    <location>
        <begin position="708"/>
        <end position="750"/>
    </location>
</feature>
<keyword evidence="2" id="KW-0812">Transmembrane</keyword>
<evidence type="ECO:0000256" key="2">
    <source>
        <dbReference type="SAM" id="Phobius"/>
    </source>
</evidence>
<reference evidence="4 5" key="1">
    <citation type="journal article" date="2021" name="Elife">
        <title>Chloroplast acquisition without the gene transfer in kleptoplastic sea slugs, Plakobranchus ocellatus.</title>
        <authorList>
            <person name="Maeda T."/>
            <person name="Takahashi S."/>
            <person name="Yoshida T."/>
            <person name="Shimamura S."/>
            <person name="Takaki Y."/>
            <person name="Nagai Y."/>
            <person name="Toyoda A."/>
            <person name="Suzuki Y."/>
            <person name="Arimoto A."/>
            <person name="Ishii H."/>
            <person name="Satoh N."/>
            <person name="Nishiyama T."/>
            <person name="Hasebe M."/>
            <person name="Maruyama T."/>
            <person name="Minagawa J."/>
            <person name="Obokata J."/>
            <person name="Shigenobu S."/>
        </authorList>
    </citation>
    <scope>NUCLEOTIDE SEQUENCE [LARGE SCALE GENOMIC DNA]</scope>
</reference>
<keyword evidence="3" id="KW-0732">Signal</keyword>
<dbReference type="Proteomes" id="UP000762676">
    <property type="component" value="Unassembled WGS sequence"/>
</dbReference>
<feature type="compositionally biased region" description="Polar residues" evidence="1">
    <location>
        <begin position="1048"/>
        <end position="1063"/>
    </location>
</feature>
<keyword evidence="2" id="KW-1133">Transmembrane helix</keyword>
<feature type="compositionally biased region" description="Polar residues" evidence="1">
    <location>
        <begin position="697"/>
        <end position="707"/>
    </location>
</feature>
<feature type="compositionally biased region" description="Low complexity" evidence="1">
    <location>
        <begin position="877"/>
        <end position="888"/>
    </location>
</feature>
<evidence type="ECO:0000256" key="3">
    <source>
        <dbReference type="SAM" id="SignalP"/>
    </source>
</evidence>
<feature type="region of interest" description="Disordered" evidence="1">
    <location>
        <begin position="940"/>
        <end position="1023"/>
    </location>
</feature>
<feature type="region of interest" description="Disordered" evidence="1">
    <location>
        <begin position="693"/>
        <end position="892"/>
    </location>
</feature>
<feature type="compositionally biased region" description="Basic residues" evidence="1">
    <location>
        <begin position="607"/>
        <end position="624"/>
    </location>
</feature>
<dbReference type="EMBL" id="BMAT01004635">
    <property type="protein sequence ID" value="GFR77432.1"/>
    <property type="molecule type" value="Genomic_DNA"/>
</dbReference>
<proteinExistence type="predicted"/>
<feature type="compositionally biased region" description="Basic residues" evidence="1">
    <location>
        <begin position="846"/>
        <end position="860"/>
    </location>
</feature>
<feature type="compositionally biased region" description="Low complexity" evidence="1">
    <location>
        <begin position="405"/>
        <end position="422"/>
    </location>
</feature>
<feature type="compositionally biased region" description="Basic and acidic residues" evidence="1">
    <location>
        <begin position="368"/>
        <end position="384"/>
    </location>
</feature>
<feature type="compositionally biased region" description="Basic residues" evidence="1">
    <location>
        <begin position="769"/>
        <end position="780"/>
    </location>
</feature>
<evidence type="ECO:0000256" key="1">
    <source>
        <dbReference type="SAM" id="MobiDB-lite"/>
    </source>
</evidence>
<feature type="region of interest" description="Disordered" evidence="1">
    <location>
        <begin position="1041"/>
        <end position="1063"/>
    </location>
</feature>
<keyword evidence="2" id="KW-0472">Membrane</keyword>
<evidence type="ECO:0000313" key="4">
    <source>
        <dbReference type="EMBL" id="GFR77432.1"/>
    </source>
</evidence>
<protein>
    <submittedName>
        <fullName evidence="4">Stress response protein nst1</fullName>
    </submittedName>
</protein>
<feature type="compositionally biased region" description="Acidic residues" evidence="1">
    <location>
        <begin position="831"/>
        <end position="840"/>
    </location>
</feature>
<sequence length="1063" mass="119164">MLKKLMSRISVFRAATMKQVFFVVLLLLKSSQAAQQAQEIYSMNLQSACVWSGKLDVPRGQTTFLNGRAASGSRGGEAASCRLQFGPQTSGDTLEVSLLTNSYIEDCRSSLLIRMSPGSQYELGCQSNSGDSPTFEAQNGVATIQFVRPNIQVTNYQFQVSVKAYRTVDKEPPGGGSSSSDVGLIVGIIAGIVVFIVILCVVCICCWRRRRESLQEKRQFINGGASGGQSIVVTESENGVYAQGVRPVSPGSNRRLLGRKDGSSEDGGSSVDGRSRSALERFGPAPSRRRQQVGPNEEEGGKRRDAFQTESELDRKRPQAQPRSGGLKRGEPESYEVVGVDRGHGRNKSPPGSPLLSDLRSNSRFRHSFHENEADAEERVRRVSDNMSSGDSQDSRDVGGRSTRRPSLPRVPRSPSRSPSPQRRGEKIAAIYRARPSSSVDAARLDSDRSEETPPIEERDARDTRHVLRPNRDRRGQPVRGKSRDYDDCSNSEDDKRIEPQRRRRDREDESRQRKKHQEEQEEDEKSWRREKKKKEEERRRMEEEQERYEDERRRKEEKRRKEEERRRREKEEERRRREKEEEKAEERRGRPTTKESDGSEYEGRFKKSASGRRSKGKGPRMGRSRSTGNALEELEDRHQRARSKSPGSAHSLNFIEGDEDETDLDSNYLPFRRAGSKTSLYASRSSLYGRRRKNSLGETVSVSSRTALDDTDSRMGDFDRSRMSQTELRRLFKSTGELEMRPESAHVVREVGTSTSRGGSATVYGRKTQAKARHGKRYSRGTQTHKSSRERRGSVDSSKSGRSNRHKLKSRSRSRESLGGRRSRSRGRTDEEDEASDDSSDNRSRRSGHSSHKPRKSRSHYNSDEDERDNIADDQSVAPSSVAPSSVLGATDRLPYGQYTQYPMMAAPGYPQMVYQPVVAPGGPPASGAVPGVVYQMPTPAAAQPQKPPIAPKPKPKPKPGGSRWDELVNLTDGMKQRRRQMGESVTEDGTESVLSSMWSQPTLNKHQPVGQPYAPPSYTTAQRLAGPDFSYSSNYADLSGAALTPPRNTRMASYSPSESNV</sequence>
<feature type="transmembrane region" description="Helical" evidence="2">
    <location>
        <begin position="182"/>
        <end position="207"/>
    </location>
</feature>
<accession>A0AAV4FW02</accession>
<organism evidence="4 5">
    <name type="scientific">Elysia marginata</name>
    <dbReference type="NCBI Taxonomy" id="1093978"/>
    <lineage>
        <taxon>Eukaryota</taxon>
        <taxon>Metazoa</taxon>
        <taxon>Spiralia</taxon>
        <taxon>Lophotrochozoa</taxon>
        <taxon>Mollusca</taxon>
        <taxon>Gastropoda</taxon>
        <taxon>Heterobranchia</taxon>
        <taxon>Euthyneura</taxon>
        <taxon>Panpulmonata</taxon>
        <taxon>Sacoglossa</taxon>
        <taxon>Placobranchoidea</taxon>
        <taxon>Plakobranchidae</taxon>
        <taxon>Elysia</taxon>
    </lineage>
</organism>
<evidence type="ECO:0000313" key="5">
    <source>
        <dbReference type="Proteomes" id="UP000762676"/>
    </source>
</evidence>
<dbReference type="AlphaFoldDB" id="A0AAV4FW02"/>
<feature type="region of interest" description="Disordered" evidence="1">
    <location>
        <begin position="242"/>
        <end position="664"/>
    </location>
</feature>
<feature type="compositionally biased region" description="Basic and acidic residues" evidence="1">
    <location>
        <begin position="534"/>
        <end position="543"/>
    </location>
</feature>
<feature type="compositionally biased region" description="Basic residues" evidence="1">
    <location>
        <begin position="803"/>
        <end position="813"/>
    </location>
</feature>
<gene>
    <name evidence="4" type="ORF">ElyMa_002237900</name>
</gene>
<name>A0AAV4FW02_9GAST</name>
<feature type="compositionally biased region" description="Basic and acidic residues" evidence="1">
    <location>
        <begin position="550"/>
        <end position="606"/>
    </location>
</feature>
<feature type="compositionally biased region" description="Basic and acidic residues" evidence="1">
    <location>
        <begin position="443"/>
        <end position="512"/>
    </location>
</feature>
<feature type="compositionally biased region" description="Basic and acidic residues" evidence="1">
    <location>
        <begin position="299"/>
        <end position="317"/>
    </location>
</feature>
<feature type="chain" id="PRO_5043338057" evidence="3">
    <location>
        <begin position="34"/>
        <end position="1063"/>
    </location>
</feature>
<keyword evidence="5" id="KW-1185">Reference proteome</keyword>
<feature type="signal peptide" evidence="3">
    <location>
        <begin position="1"/>
        <end position="33"/>
    </location>
</feature>
<comment type="caution">
    <text evidence="4">The sequence shown here is derived from an EMBL/GenBank/DDBJ whole genome shotgun (WGS) entry which is preliminary data.</text>
</comment>